<organism evidence="4 5">
    <name type="scientific">Candidatus Giovannonibacteria bacterium RIFCSPLOWO2_12_FULL_44_15</name>
    <dbReference type="NCBI Taxonomy" id="1798364"/>
    <lineage>
        <taxon>Bacteria</taxon>
        <taxon>Candidatus Giovannoniibacteriota</taxon>
    </lineage>
</organism>
<dbReference type="AlphaFoldDB" id="A0A1F5Y1A1"/>
<keyword evidence="2" id="KW-0812">Transmembrane</keyword>
<feature type="compositionally biased region" description="Low complexity" evidence="1">
    <location>
        <begin position="121"/>
        <end position="133"/>
    </location>
</feature>
<dbReference type="InterPro" id="IPR001434">
    <property type="entry name" value="OmcB-like_DUF11"/>
</dbReference>
<evidence type="ECO:0000313" key="4">
    <source>
        <dbReference type="EMBL" id="OGF93826.1"/>
    </source>
</evidence>
<name>A0A1F5Y1A1_9BACT</name>
<dbReference type="STRING" id="1798364.A3G54_02410"/>
<proteinExistence type="predicted"/>
<comment type="caution">
    <text evidence="4">The sequence shown here is derived from an EMBL/GenBank/DDBJ whole genome shotgun (WGS) entry which is preliminary data.</text>
</comment>
<evidence type="ECO:0000256" key="2">
    <source>
        <dbReference type="SAM" id="Phobius"/>
    </source>
</evidence>
<dbReference type="EMBL" id="MFIQ01000003">
    <property type="protein sequence ID" value="OGF93826.1"/>
    <property type="molecule type" value="Genomic_DNA"/>
</dbReference>
<feature type="compositionally biased region" description="Polar residues" evidence="1">
    <location>
        <begin position="72"/>
        <end position="100"/>
    </location>
</feature>
<accession>A0A1F5Y1A1</accession>
<feature type="transmembrane region" description="Helical" evidence="2">
    <location>
        <begin position="843"/>
        <end position="863"/>
    </location>
</feature>
<dbReference type="Pfam" id="PF01345">
    <property type="entry name" value="DUF11"/>
    <property type="match status" value="1"/>
</dbReference>
<gene>
    <name evidence="4" type="ORF">A3G54_02410</name>
</gene>
<evidence type="ECO:0000256" key="1">
    <source>
        <dbReference type="SAM" id="MobiDB-lite"/>
    </source>
</evidence>
<sequence length="864" mass="91567">MSYQYSKYFKNITVALALVSALTIFGIPSGKMMAQEATTETETETVTEAEPTPTPVPTCGENTCGGEETPPASDNVTVIDTGDATSNLTTENNVNSSELTSPPPDPTPTPEATPTPEGPAEETVSTESSENNTGGEDLINTEVTNDSTAEVATDGESAADTGANSANDNSGTALISTGDANASADVINIVNTTITDSDGWLGILNFFASYLGDLDLRTYGFSEACQDNCTILEGDLTVSNNNTAYITNDIIVRSGTGDNSASGNLGDGIILTGDANAAANVFNVANTNIIGSNYLFLILNNFGSWAGDLILPSKYEFNCCTGEGDVIATNNNTAEIANGVSADAGTGDNEANGNGSGLVVTGDANSVTNVVTQANTNIFGSDSVFIAFRFFGDWDGEVFSAPDGFSWMETPGGLSIFGDSGASSTPSSSGDVNITNTNSANIQNNIRVLALTGQNKVNGNGGAGFISTGNANAAANVINVANTNVVGRNWILALVNVFGNWKGNIAFGRPNIWIGESLANVPNSINPGYALEYKLTAINNGDTDATDVRIKNDFNRSFLRTGELNGGTMLDDDTIVWNLGAMKPKEVKIISYTMLVSDSFPPGGYIVSNESSASLLEPDASTADNFERTSVLLYRPREANIMNYGLPDFKMTKTNNATTSVYAGGKVDYEIVLENNSSGRAYSANLEDKLYFEGDENPVDQKNWSLDTIYGDEEIKITYTLEIPKTAKPGTYTNKAKFSGKDEREVVRYFVFAESSIEVLAPLPEPTPTPTPTEALPESEPEVLGDTTTVPTINDLPKIIDDTKTRILNSIDEISPEEISDSDKIEIPPAPRAPRFFAVVDSIWNWFAAMATGALAAIYVRFFS</sequence>
<feature type="region of interest" description="Disordered" evidence="1">
    <location>
        <begin position="762"/>
        <end position="784"/>
    </location>
</feature>
<evidence type="ECO:0000259" key="3">
    <source>
        <dbReference type="Pfam" id="PF01345"/>
    </source>
</evidence>
<feature type="compositionally biased region" description="Pro residues" evidence="1">
    <location>
        <begin position="101"/>
        <end position="117"/>
    </location>
</feature>
<feature type="compositionally biased region" description="Polar residues" evidence="1">
    <location>
        <begin position="141"/>
        <end position="150"/>
    </location>
</feature>
<protein>
    <recommendedName>
        <fullName evidence="3">DUF11 domain-containing protein</fullName>
    </recommendedName>
</protein>
<evidence type="ECO:0000313" key="5">
    <source>
        <dbReference type="Proteomes" id="UP000178894"/>
    </source>
</evidence>
<reference evidence="4 5" key="1">
    <citation type="journal article" date="2016" name="Nat. Commun.">
        <title>Thousands of microbial genomes shed light on interconnected biogeochemical processes in an aquifer system.</title>
        <authorList>
            <person name="Anantharaman K."/>
            <person name="Brown C.T."/>
            <person name="Hug L.A."/>
            <person name="Sharon I."/>
            <person name="Castelle C.J."/>
            <person name="Probst A.J."/>
            <person name="Thomas B.C."/>
            <person name="Singh A."/>
            <person name="Wilkins M.J."/>
            <person name="Karaoz U."/>
            <person name="Brodie E.L."/>
            <person name="Williams K.H."/>
            <person name="Hubbard S.S."/>
            <person name="Banfield J.F."/>
        </authorList>
    </citation>
    <scope>NUCLEOTIDE SEQUENCE [LARGE SCALE GENOMIC DNA]</scope>
</reference>
<feature type="region of interest" description="Disordered" evidence="1">
    <location>
        <begin position="38"/>
        <end position="170"/>
    </location>
</feature>
<keyword evidence="2" id="KW-0472">Membrane</keyword>
<dbReference type="Proteomes" id="UP000178894">
    <property type="component" value="Unassembled WGS sequence"/>
</dbReference>
<keyword evidence="2" id="KW-1133">Transmembrane helix</keyword>
<feature type="domain" description="DUF11" evidence="3">
    <location>
        <begin position="523"/>
        <end position="629"/>
    </location>
</feature>